<dbReference type="PANTHER" id="PTHR24300:SF319">
    <property type="entry name" value="CYTOCHROME P450, FAMILY 2, SUBFAMILY AC, POLYPEPTIDE 1"/>
    <property type="match status" value="1"/>
</dbReference>
<gene>
    <name evidence="17" type="ORF">R3I93_001481</name>
</gene>
<evidence type="ECO:0000256" key="1">
    <source>
        <dbReference type="ARBA" id="ARBA00001971"/>
    </source>
</evidence>
<dbReference type="InterPro" id="IPR036396">
    <property type="entry name" value="Cyt_P450_sf"/>
</dbReference>
<evidence type="ECO:0000256" key="14">
    <source>
        <dbReference type="RuleBase" id="RU000461"/>
    </source>
</evidence>
<dbReference type="PRINTS" id="PR00385">
    <property type="entry name" value="P450"/>
</dbReference>
<organism evidence="17 18">
    <name type="scientific">Phoxinus phoxinus</name>
    <name type="common">Eurasian minnow</name>
    <dbReference type="NCBI Taxonomy" id="58324"/>
    <lineage>
        <taxon>Eukaryota</taxon>
        <taxon>Metazoa</taxon>
        <taxon>Chordata</taxon>
        <taxon>Craniata</taxon>
        <taxon>Vertebrata</taxon>
        <taxon>Euteleostomi</taxon>
        <taxon>Actinopterygii</taxon>
        <taxon>Neopterygii</taxon>
        <taxon>Teleostei</taxon>
        <taxon>Ostariophysi</taxon>
        <taxon>Cypriniformes</taxon>
        <taxon>Leuciscidae</taxon>
        <taxon>Phoxininae</taxon>
        <taxon>Phoxinus</taxon>
    </lineage>
</organism>
<dbReference type="GO" id="GO:0020037">
    <property type="term" value="F:heme binding"/>
    <property type="evidence" value="ECO:0007669"/>
    <property type="project" value="InterPro"/>
</dbReference>
<evidence type="ECO:0000256" key="10">
    <source>
        <dbReference type="ARBA" id="ARBA00023004"/>
    </source>
</evidence>
<keyword evidence="10 13" id="KW-0408">Iron</keyword>
<evidence type="ECO:0000256" key="7">
    <source>
        <dbReference type="ARBA" id="ARBA00022824"/>
    </source>
</evidence>
<evidence type="ECO:0000256" key="4">
    <source>
        <dbReference type="ARBA" id="ARBA00010617"/>
    </source>
</evidence>
<keyword evidence="16" id="KW-0812">Transmembrane</keyword>
<keyword evidence="18" id="KW-1185">Reference proteome</keyword>
<keyword evidence="16" id="KW-1133">Transmembrane helix</keyword>
<evidence type="ECO:0000313" key="18">
    <source>
        <dbReference type="Proteomes" id="UP001364617"/>
    </source>
</evidence>
<dbReference type="InterPro" id="IPR017972">
    <property type="entry name" value="Cyt_P450_CS"/>
</dbReference>
<dbReference type="Pfam" id="PF00067">
    <property type="entry name" value="p450"/>
    <property type="match status" value="1"/>
</dbReference>
<dbReference type="InterPro" id="IPR001128">
    <property type="entry name" value="Cyt_P450"/>
</dbReference>
<name>A0AAN9DJC6_9TELE</name>
<proteinExistence type="inferred from homology"/>
<keyword evidence="6 13" id="KW-0479">Metal-binding</keyword>
<evidence type="ECO:0000256" key="11">
    <source>
        <dbReference type="ARBA" id="ARBA00023033"/>
    </source>
</evidence>
<dbReference type="PROSITE" id="PS00086">
    <property type="entry name" value="CYTOCHROME_P450"/>
    <property type="match status" value="1"/>
</dbReference>
<evidence type="ECO:0000256" key="8">
    <source>
        <dbReference type="ARBA" id="ARBA00022848"/>
    </source>
</evidence>
<keyword evidence="9 14" id="KW-0560">Oxidoreductase</keyword>
<accession>A0AAN9DJC6</accession>
<keyword evidence="15" id="KW-0175">Coiled coil</keyword>
<evidence type="ECO:0000256" key="9">
    <source>
        <dbReference type="ARBA" id="ARBA00023002"/>
    </source>
</evidence>
<dbReference type="InterPro" id="IPR050182">
    <property type="entry name" value="Cytochrome_P450_fam2"/>
</dbReference>
<evidence type="ECO:0008006" key="19">
    <source>
        <dbReference type="Google" id="ProtNLM"/>
    </source>
</evidence>
<dbReference type="GO" id="GO:0006082">
    <property type="term" value="P:organic acid metabolic process"/>
    <property type="evidence" value="ECO:0007669"/>
    <property type="project" value="TreeGrafter"/>
</dbReference>
<evidence type="ECO:0000256" key="2">
    <source>
        <dbReference type="ARBA" id="ARBA00004524"/>
    </source>
</evidence>
<evidence type="ECO:0000256" key="15">
    <source>
        <dbReference type="SAM" id="Coils"/>
    </source>
</evidence>
<comment type="subcellular location">
    <subcellularLocation>
        <location evidence="3">Endoplasmic reticulum membrane</location>
    </subcellularLocation>
    <subcellularLocation>
        <location evidence="2">Microsome membrane</location>
    </subcellularLocation>
</comment>
<dbReference type="GO" id="GO:0016712">
    <property type="term" value="F:oxidoreductase activity, acting on paired donors, with incorporation or reduction of molecular oxygen, reduced flavin or flavoprotein as one donor, and incorporation of one atom of oxygen"/>
    <property type="evidence" value="ECO:0007669"/>
    <property type="project" value="TreeGrafter"/>
</dbReference>
<dbReference type="Gene3D" id="1.10.630.10">
    <property type="entry name" value="Cytochrome P450"/>
    <property type="match status" value="1"/>
</dbReference>
<feature type="transmembrane region" description="Helical" evidence="16">
    <location>
        <begin position="23"/>
        <end position="47"/>
    </location>
</feature>
<evidence type="ECO:0000313" key="17">
    <source>
        <dbReference type="EMBL" id="KAK7174287.1"/>
    </source>
</evidence>
<evidence type="ECO:0000256" key="6">
    <source>
        <dbReference type="ARBA" id="ARBA00022723"/>
    </source>
</evidence>
<comment type="caution">
    <text evidence="17">The sequence shown here is derived from an EMBL/GenBank/DDBJ whole genome shotgun (WGS) entry which is preliminary data.</text>
</comment>
<evidence type="ECO:0000256" key="12">
    <source>
        <dbReference type="ARBA" id="ARBA00023136"/>
    </source>
</evidence>
<dbReference type="FunFam" id="1.10.630.10:FF:000010">
    <property type="entry name" value="cytochrome P450 2W1 isoform X2"/>
    <property type="match status" value="1"/>
</dbReference>
<dbReference type="PRINTS" id="PR00463">
    <property type="entry name" value="EP450I"/>
</dbReference>
<feature type="coiled-coil region" evidence="15">
    <location>
        <begin position="253"/>
        <end position="280"/>
    </location>
</feature>
<dbReference type="EMBL" id="JAYKXH010000002">
    <property type="protein sequence ID" value="KAK7174287.1"/>
    <property type="molecule type" value="Genomic_DNA"/>
</dbReference>
<dbReference type="SUPFAM" id="SSF48264">
    <property type="entry name" value="Cytochrome P450"/>
    <property type="match status" value="1"/>
</dbReference>
<dbReference type="PANTHER" id="PTHR24300">
    <property type="entry name" value="CYTOCHROME P450 508A4-RELATED"/>
    <property type="match status" value="1"/>
</dbReference>
<dbReference type="GO" id="GO:0005789">
    <property type="term" value="C:endoplasmic reticulum membrane"/>
    <property type="evidence" value="ECO:0007669"/>
    <property type="project" value="UniProtKB-SubCell"/>
</dbReference>
<evidence type="ECO:0000256" key="13">
    <source>
        <dbReference type="PIRSR" id="PIRSR602401-1"/>
    </source>
</evidence>
<dbReference type="GO" id="GO:0006805">
    <property type="term" value="P:xenobiotic metabolic process"/>
    <property type="evidence" value="ECO:0007669"/>
    <property type="project" value="TreeGrafter"/>
</dbReference>
<feature type="binding site" description="axial binding residue" evidence="13">
    <location>
        <position position="462"/>
    </location>
    <ligand>
        <name>heme</name>
        <dbReference type="ChEBI" id="CHEBI:30413"/>
    </ligand>
    <ligandPart>
        <name>Fe</name>
        <dbReference type="ChEBI" id="CHEBI:18248"/>
    </ligandPart>
</feature>
<dbReference type="AlphaFoldDB" id="A0AAN9DJC6"/>
<comment type="similarity">
    <text evidence="4 14">Belongs to the cytochrome P450 family.</text>
</comment>
<keyword evidence="5 13" id="KW-0349">Heme</keyword>
<evidence type="ECO:0000256" key="16">
    <source>
        <dbReference type="SAM" id="Phobius"/>
    </source>
</evidence>
<evidence type="ECO:0000256" key="3">
    <source>
        <dbReference type="ARBA" id="ARBA00004586"/>
    </source>
</evidence>
<reference evidence="17 18" key="1">
    <citation type="submission" date="2024-02" db="EMBL/GenBank/DDBJ databases">
        <title>Chromosome-level genome assembly of the Eurasian Minnow (Phoxinus phoxinus).</title>
        <authorList>
            <person name="Oriowo T.O."/>
            <person name="Martin S."/>
            <person name="Stange M."/>
            <person name="Chrysostomakis Y."/>
            <person name="Brown T."/>
            <person name="Winkler S."/>
            <person name="Kukowka S."/>
            <person name="Myers E.W."/>
            <person name="Bohne A."/>
        </authorList>
    </citation>
    <scope>NUCLEOTIDE SEQUENCE [LARGE SCALE GENOMIC DNA]</scope>
    <source>
        <strain evidence="17">ZFMK-TIS-60720</strain>
        <tissue evidence="17">Whole Organism</tissue>
    </source>
</reference>
<sequence length="519" mass="59458">MCITVQTLRSYGYCSVNMAFMEVFLQVSSTGTIICCLLLLLVVYLLFFKSQRDENEPPGPKPLPLLGNLLMLDINKPHLSLCEMAKQFGPVFTVYLGPKKVVVLAGYKTVKQALVNYADEFGDREITPLFHDFTKGHGIIFANGESWKEMRRFALTNLRDFGMGKRQIEEKIIEETCHLREEFEKFEGKPFETTQLMNYAASSVICAIVYGRRFEYTDPHLRSMVDRANESVRLSGTASVQLYNMFPFLGPWLKNWRQLMKNLELDIKEISELVSSLRQSLNPQDLRGIVDSFLIRKQTAEESGEKNSLFHKENIVYTIGNLFIAGTDTTSTTVRWSLLLMAKYPHIQDRVQEEIDQMIGGRQPVTEDRKNLPYTDAVIHETQRLANIVPMSIPHMTSCDVHFNGYFIKKGTCIFPLLMSVLWDEDEWETPHTFNPGHFLDERGRFIKRDAFLPFSAGRRACPGESLARMEFFLFFTSLLQHFRFTPPPGVSEDDLDLTPAVGFTLNPAPHKLCAVKRL</sequence>
<dbReference type="Proteomes" id="UP001364617">
    <property type="component" value="Unassembled WGS sequence"/>
</dbReference>
<dbReference type="GO" id="GO:0046222">
    <property type="term" value="P:aflatoxin metabolic process"/>
    <property type="evidence" value="ECO:0007669"/>
    <property type="project" value="UniProtKB-ARBA"/>
</dbReference>
<keyword evidence="12 16" id="KW-0472">Membrane</keyword>
<dbReference type="GO" id="GO:0005506">
    <property type="term" value="F:iron ion binding"/>
    <property type="evidence" value="ECO:0007669"/>
    <property type="project" value="InterPro"/>
</dbReference>
<evidence type="ECO:0000256" key="5">
    <source>
        <dbReference type="ARBA" id="ARBA00022617"/>
    </source>
</evidence>
<protein>
    <recommendedName>
        <fullName evidence="19">Cytochrome P450 2K1-like</fullName>
    </recommendedName>
</protein>
<keyword evidence="7" id="KW-0256">Endoplasmic reticulum</keyword>
<dbReference type="InterPro" id="IPR002401">
    <property type="entry name" value="Cyt_P450_E_grp-I"/>
</dbReference>
<keyword evidence="8" id="KW-0492">Microsome</keyword>
<comment type="cofactor">
    <cofactor evidence="1 13">
        <name>heme</name>
        <dbReference type="ChEBI" id="CHEBI:30413"/>
    </cofactor>
</comment>
<keyword evidence="11 14" id="KW-0503">Monooxygenase</keyword>